<evidence type="ECO:0000256" key="1">
    <source>
        <dbReference type="SAM" id="Coils"/>
    </source>
</evidence>
<feature type="region of interest" description="Disordered" evidence="2">
    <location>
        <begin position="556"/>
        <end position="585"/>
    </location>
</feature>
<evidence type="ECO:0000313" key="3">
    <source>
        <dbReference type="EMBL" id="CCC52413.1"/>
    </source>
</evidence>
<gene>
    <name evidence="3" type="ORF">TVY486_1014560</name>
</gene>
<dbReference type="VEuPathDB" id="TriTrypDB:TvY486_1014560"/>
<sequence length="659" mass="72636">MKGVEVPRVPELLARLPPTEHAILLNRFKFLNLVQRVAAADVAEMIDMVGLEALTYKGALNNVPLPFSSMHVGVGGRNEHVPIAERAAGGSASRRTPHQVAVIEKAPTMAQKRRFSTRESEKQMVERLSRPLGRRDPFDAYLKGPLRRQSEVEASPIYHEPSTQQRIRGTRSGSNIAVERNTRTENHIDDDHFYDDDVVVDSGDERMPDAHDEHISGGPVYEKRLQRSGSVRAERNARAMVVVQSPNSDHDPSTRDLHKVVRVIEGPVPKETAGYPVQVGDSSTIPRVSGIGEGVDDHNGLVDGQSPTSAFTPRVLSAATQRARGSLVPKAKPKAAAEVTRVSMGAMNRSSVAFANKYGVGPVHQGNSSQDLASIRQSILVDGNLTSSNNLASGGGSYGQIETPQKAPNEGAEESDTRFAQNGQDLARLLSDGALTELSSCVDRMLQDFRIVLDGIVGNDRSALTGTASVERQVKKEELDVVRDADGLKLARIVEKSNDLLDDLSDAEDELLLVSRLGGRIGAINRDISVIAEREYKNHERTSEEEQENERLAAIAADSTARRESKSGMRRFNTGSTGRSRRPGELPRAIVERLRSFQKENHDYIRYTERQWNTSHITEQVFAHRLTESLLDDVLREVFEEVGETLDTYVEGLVQHELQ</sequence>
<name>G0U4P9_TRYVY</name>
<proteinExistence type="predicted"/>
<keyword evidence="1" id="KW-0175">Coiled coil</keyword>
<dbReference type="AlphaFoldDB" id="G0U4P9"/>
<feature type="region of interest" description="Disordered" evidence="2">
    <location>
        <begin position="391"/>
        <end position="415"/>
    </location>
</feature>
<evidence type="ECO:0000256" key="2">
    <source>
        <dbReference type="SAM" id="MobiDB-lite"/>
    </source>
</evidence>
<feature type="compositionally biased region" description="Basic and acidic residues" evidence="2">
    <location>
        <begin position="116"/>
        <end position="128"/>
    </location>
</feature>
<organism evidence="3">
    <name type="scientific">Trypanosoma vivax (strain Y486)</name>
    <dbReference type="NCBI Taxonomy" id="1055687"/>
    <lineage>
        <taxon>Eukaryota</taxon>
        <taxon>Discoba</taxon>
        <taxon>Euglenozoa</taxon>
        <taxon>Kinetoplastea</taxon>
        <taxon>Metakinetoplastina</taxon>
        <taxon>Trypanosomatida</taxon>
        <taxon>Trypanosomatidae</taxon>
        <taxon>Trypanosoma</taxon>
        <taxon>Duttonella</taxon>
    </lineage>
</organism>
<accession>G0U4P9</accession>
<feature type="region of interest" description="Disordered" evidence="2">
    <location>
        <begin position="109"/>
        <end position="128"/>
    </location>
</feature>
<dbReference type="EMBL" id="HE573026">
    <property type="protein sequence ID" value="CCC52413.1"/>
    <property type="molecule type" value="Genomic_DNA"/>
</dbReference>
<feature type="coiled-coil region" evidence="1">
    <location>
        <begin position="490"/>
        <end position="549"/>
    </location>
</feature>
<reference evidence="3" key="1">
    <citation type="journal article" date="2012" name="Proc. Natl. Acad. Sci. U.S.A.">
        <title>Antigenic diversity is generated by distinct evolutionary mechanisms in African trypanosome species.</title>
        <authorList>
            <person name="Jackson A.P."/>
            <person name="Berry A."/>
            <person name="Aslett M."/>
            <person name="Allison H.C."/>
            <person name="Burton P."/>
            <person name="Vavrova-Anderson J."/>
            <person name="Brown R."/>
            <person name="Browne H."/>
            <person name="Corton N."/>
            <person name="Hauser H."/>
            <person name="Gamble J."/>
            <person name="Gilderthorp R."/>
            <person name="Marcello L."/>
            <person name="McQuillan J."/>
            <person name="Otto T.D."/>
            <person name="Quail M.A."/>
            <person name="Sanders M.J."/>
            <person name="van Tonder A."/>
            <person name="Ginger M.L."/>
            <person name="Field M.C."/>
            <person name="Barry J.D."/>
            <person name="Hertz-Fowler C."/>
            <person name="Berriman M."/>
        </authorList>
    </citation>
    <scope>NUCLEOTIDE SEQUENCE</scope>
    <source>
        <strain evidence="3">Y486</strain>
    </source>
</reference>
<protein>
    <submittedName>
        <fullName evidence="3">Uncharacterized protein</fullName>
    </submittedName>
</protein>